<dbReference type="AlphaFoldDB" id="A0A3Q0DN10"/>
<protein>
    <submittedName>
        <fullName evidence="9">Podocan</fullName>
    </submittedName>
</protein>
<reference evidence="9" key="1">
    <citation type="submission" date="2025-08" db="UniProtKB">
        <authorList>
            <consortium name="RefSeq"/>
        </authorList>
    </citation>
    <scope>IDENTIFICATION</scope>
</reference>
<dbReference type="SMART" id="SM00365">
    <property type="entry name" value="LRR_SD22"/>
    <property type="match status" value="5"/>
</dbReference>
<evidence type="ECO:0000256" key="6">
    <source>
        <dbReference type="SAM" id="SignalP"/>
    </source>
</evidence>
<dbReference type="PANTHER" id="PTHR45712:SF20">
    <property type="entry name" value="PODOCAN"/>
    <property type="match status" value="1"/>
</dbReference>
<dbReference type="GeneID" id="103255443"/>
<dbReference type="RefSeq" id="XP_021565789.1">
    <property type="nucleotide sequence ID" value="XM_021710114.1"/>
</dbReference>
<keyword evidence="4" id="KW-0325">Glycoprotein</keyword>
<feature type="compositionally biased region" description="Acidic residues" evidence="5">
    <location>
        <begin position="634"/>
        <end position="653"/>
    </location>
</feature>
<dbReference type="InterPro" id="IPR003591">
    <property type="entry name" value="Leu-rich_rpt_typical-subtyp"/>
</dbReference>
<evidence type="ECO:0000259" key="7">
    <source>
        <dbReference type="SMART" id="SM00013"/>
    </source>
</evidence>
<dbReference type="InterPro" id="IPR000372">
    <property type="entry name" value="LRRNT"/>
</dbReference>
<evidence type="ECO:0000256" key="3">
    <source>
        <dbReference type="ARBA" id="ARBA00022737"/>
    </source>
</evidence>
<dbReference type="GO" id="GO:0005615">
    <property type="term" value="C:extracellular space"/>
    <property type="evidence" value="ECO:0007669"/>
    <property type="project" value="TreeGrafter"/>
</dbReference>
<dbReference type="InterPro" id="IPR050333">
    <property type="entry name" value="SLRP"/>
</dbReference>
<feature type="region of interest" description="Disordered" evidence="5">
    <location>
        <begin position="626"/>
        <end position="653"/>
    </location>
</feature>
<dbReference type="InterPro" id="IPR032675">
    <property type="entry name" value="LRR_dom_sf"/>
</dbReference>
<keyword evidence="2 6" id="KW-0732">Signal</keyword>
<dbReference type="OrthoDB" id="10027416at2759"/>
<accession>A0A3Q0DN10</accession>
<dbReference type="CTD" id="127435"/>
<dbReference type="Pfam" id="PF13855">
    <property type="entry name" value="LRR_8"/>
    <property type="match status" value="3"/>
</dbReference>
<evidence type="ECO:0000313" key="9">
    <source>
        <dbReference type="RefSeq" id="XP_021565789.1"/>
    </source>
</evidence>
<keyword evidence="8" id="KW-1185">Reference proteome</keyword>
<keyword evidence="1" id="KW-0433">Leucine-rich repeat</keyword>
<evidence type="ECO:0000256" key="2">
    <source>
        <dbReference type="ARBA" id="ARBA00022729"/>
    </source>
</evidence>
<name>A0A3Q0DN10_CARSF</name>
<dbReference type="KEGG" id="csyr:103255443"/>
<feature type="signal peptide" evidence="6">
    <location>
        <begin position="1"/>
        <end position="24"/>
    </location>
</feature>
<dbReference type="Proteomes" id="UP000189704">
    <property type="component" value="Unplaced"/>
</dbReference>
<dbReference type="PRINTS" id="PR00019">
    <property type="entry name" value="LEURICHRPT"/>
</dbReference>
<evidence type="ECO:0000256" key="4">
    <source>
        <dbReference type="ARBA" id="ARBA00023180"/>
    </source>
</evidence>
<dbReference type="FunFam" id="3.80.10.10:FF:000146">
    <property type="entry name" value="podocan isoform X2"/>
    <property type="match status" value="1"/>
</dbReference>
<dbReference type="InterPro" id="IPR026906">
    <property type="entry name" value="LRR_5"/>
</dbReference>
<dbReference type="Pfam" id="PF13306">
    <property type="entry name" value="LRR_5"/>
    <property type="match status" value="1"/>
</dbReference>
<dbReference type="PROSITE" id="PS51450">
    <property type="entry name" value="LRR"/>
    <property type="match status" value="4"/>
</dbReference>
<dbReference type="PANTHER" id="PTHR45712">
    <property type="entry name" value="AGAP008170-PA"/>
    <property type="match status" value="1"/>
</dbReference>
<evidence type="ECO:0000256" key="5">
    <source>
        <dbReference type="SAM" id="MobiDB-lite"/>
    </source>
</evidence>
<feature type="chain" id="PRO_5018085157" evidence="6">
    <location>
        <begin position="25"/>
        <end position="653"/>
    </location>
</feature>
<dbReference type="FunFam" id="3.80.10.10:FF:000185">
    <property type="entry name" value="Podocan"/>
    <property type="match status" value="1"/>
</dbReference>
<sequence length="653" mass="73199">MARSGALLFLLLLPPQLHLGPVLAVRAPAFRPSGGHSRSPEENEFVEEEPVLVLSPEEPGLGPATIDCPRDCACSQEGVVDCGGIDLREFPGDLPEHTNHLSLQNNQLEKIYPEELSRLHRLETLNLQNNRLTSRGLPEKAFEHLTNLNYLYLANNKLTLAPRFLPNALISVDFAANYLTKIYGLTFGQKPNLRSVYLHNNKLADAGLPDNMFNGSSNVEILILSSNFLRHVPKHLPPALYKLHLKNNKLEKIPPGAFSALSNLRELYLQNNYLTDEGLDNETFWKLSSLEYLDLSSNNLSRVPAGLPRGLVLLHLEKNAIRRVDADVLTPIRSLEYLLLHSNQLHAQGIHPQAFQGLKRLHTVHLYNNALERVPRGLPRRVRTLMILHNQIAGIGRDDFAATYFLEELNLSYNRITSPQVHRDAFRKLRLLRSLDLSGNRLHTLPPGLPRNVHVLKVKRNELAALARGALPVMTLRAAPPGPAIVPGSLQASHPRSWPLHTWPLRSINEQPHLGISPALSRASRCFVQAGSLTPLVPLQLLDIAGNQLTDIPEGLPESLEYLYLQNNKISAVPAHAFASTPNLKGIFLRFNKLAVGSVVDSAFRRLKHLQVLDIEGNFEFGDVSKDRGRLEKEEEEDEEDEEDEDEEEEEKR</sequence>
<dbReference type="SUPFAM" id="SSF52058">
    <property type="entry name" value="L domain-like"/>
    <property type="match status" value="1"/>
</dbReference>
<feature type="domain" description="LRRNT" evidence="7">
    <location>
        <begin position="67"/>
        <end position="100"/>
    </location>
</feature>
<dbReference type="SMART" id="SM00364">
    <property type="entry name" value="LRR_BAC"/>
    <property type="match status" value="7"/>
</dbReference>
<dbReference type="STRING" id="1868482.ENSTSYP00000020574"/>
<gene>
    <name evidence="9" type="primary">PODN</name>
</gene>
<dbReference type="InterPro" id="IPR001611">
    <property type="entry name" value="Leu-rich_rpt"/>
</dbReference>
<dbReference type="Gene3D" id="3.80.10.10">
    <property type="entry name" value="Ribonuclease Inhibitor"/>
    <property type="match status" value="6"/>
</dbReference>
<proteinExistence type="predicted"/>
<dbReference type="SMART" id="SM00013">
    <property type="entry name" value="LRRNT"/>
    <property type="match status" value="1"/>
</dbReference>
<organism evidence="8 9">
    <name type="scientific">Carlito syrichta</name>
    <name type="common">Philippine tarsier</name>
    <name type="synonym">Tarsius syrichta</name>
    <dbReference type="NCBI Taxonomy" id="1868482"/>
    <lineage>
        <taxon>Eukaryota</taxon>
        <taxon>Metazoa</taxon>
        <taxon>Chordata</taxon>
        <taxon>Craniata</taxon>
        <taxon>Vertebrata</taxon>
        <taxon>Euteleostomi</taxon>
        <taxon>Mammalia</taxon>
        <taxon>Eutheria</taxon>
        <taxon>Euarchontoglires</taxon>
        <taxon>Primates</taxon>
        <taxon>Haplorrhini</taxon>
        <taxon>Tarsiiformes</taxon>
        <taxon>Tarsiidae</taxon>
        <taxon>Carlito</taxon>
    </lineage>
</organism>
<evidence type="ECO:0000313" key="8">
    <source>
        <dbReference type="Proteomes" id="UP000189704"/>
    </source>
</evidence>
<dbReference type="SMART" id="SM00369">
    <property type="entry name" value="LRR_TYP"/>
    <property type="match status" value="12"/>
</dbReference>
<keyword evidence="3" id="KW-0677">Repeat</keyword>
<evidence type="ECO:0000256" key="1">
    <source>
        <dbReference type="ARBA" id="ARBA00022614"/>
    </source>
</evidence>